<dbReference type="Pfam" id="PF05699">
    <property type="entry name" value="Dimer_Tnp_hAT"/>
    <property type="match status" value="1"/>
</dbReference>
<feature type="domain" description="HAT C-terminal dimerisation" evidence="1">
    <location>
        <begin position="11"/>
        <end position="58"/>
    </location>
</feature>
<dbReference type="GO" id="GO:0046983">
    <property type="term" value="F:protein dimerization activity"/>
    <property type="evidence" value="ECO:0007669"/>
    <property type="project" value="InterPro"/>
</dbReference>
<dbReference type="InterPro" id="IPR012337">
    <property type="entry name" value="RNaseH-like_sf"/>
</dbReference>
<reference evidence="3" key="2">
    <citation type="submission" date="2017-02" db="EMBL/GenBank/DDBJ databases">
        <title>Sunflower complete genome.</title>
        <authorList>
            <person name="Langlade N."/>
            <person name="Munos S."/>
        </authorList>
    </citation>
    <scope>NUCLEOTIDE SEQUENCE [LARGE SCALE GENOMIC DNA]</scope>
    <source>
        <tissue evidence="3">Leaves</tissue>
    </source>
</reference>
<reference evidence="2 4" key="1">
    <citation type="journal article" date="2017" name="Nature">
        <title>The sunflower genome provides insights into oil metabolism, flowering and Asterid evolution.</title>
        <authorList>
            <person name="Badouin H."/>
            <person name="Gouzy J."/>
            <person name="Grassa C.J."/>
            <person name="Murat F."/>
            <person name="Staton S.E."/>
            <person name="Cottret L."/>
            <person name="Lelandais-Briere C."/>
            <person name="Owens G.L."/>
            <person name="Carrere S."/>
            <person name="Mayjonade B."/>
            <person name="Legrand L."/>
            <person name="Gill N."/>
            <person name="Kane N.C."/>
            <person name="Bowers J.E."/>
            <person name="Hubner S."/>
            <person name="Bellec A."/>
            <person name="Berard A."/>
            <person name="Berges H."/>
            <person name="Blanchet N."/>
            <person name="Boniface M.C."/>
            <person name="Brunel D."/>
            <person name="Catrice O."/>
            <person name="Chaidir N."/>
            <person name="Claudel C."/>
            <person name="Donnadieu C."/>
            <person name="Faraut T."/>
            <person name="Fievet G."/>
            <person name="Helmstetter N."/>
            <person name="King M."/>
            <person name="Knapp S.J."/>
            <person name="Lai Z."/>
            <person name="Le Paslier M.C."/>
            <person name="Lippi Y."/>
            <person name="Lorenzon L."/>
            <person name="Mandel J.R."/>
            <person name="Marage G."/>
            <person name="Marchand G."/>
            <person name="Marquand E."/>
            <person name="Bret-Mestries E."/>
            <person name="Morien E."/>
            <person name="Nambeesan S."/>
            <person name="Nguyen T."/>
            <person name="Pegot-Espagnet P."/>
            <person name="Pouilly N."/>
            <person name="Raftis F."/>
            <person name="Sallet E."/>
            <person name="Schiex T."/>
            <person name="Thomas J."/>
            <person name="Vandecasteele C."/>
            <person name="Vares D."/>
            <person name="Vear F."/>
            <person name="Vautrin S."/>
            <person name="Crespi M."/>
            <person name="Mangin B."/>
            <person name="Burke J.M."/>
            <person name="Salse J."/>
            <person name="Munos S."/>
            <person name="Vincourt P."/>
            <person name="Rieseberg L.H."/>
            <person name="Langlade N.B."/>
        </authorList>
    </citation>
    <scope>NUCLEOTIDE SEQUENCE [LARGE SCALE GENOMIC DNA]</scope>
    <source>
        <strain evidence="4">cv. SF193</strain>
        <tissue evidence="2">Leaves</tissue>
    </source>
</reference>
<evidence type="ECO:0000313" key="2">
    <source>
        <dbReference type="EMBL" id="KAF5807215.1"/>
    </source>
</evidence>
<evidence type="ECO:0000313" key="4">
    <source>
        <dbReference type="Proteomes" id="UP000215914"/>
    </source>
</evidence>
<reference evidence="2" key="3">
    <citation type="submission" date="2020-06" db="EMBL/GenBank/DDBJ databases">
        <title>Helianthus annuus Genome sequencing and assembly Release 2.</title>
        <authorList>
            <person name="Gouzy J."/>
            <person name="Langlade N."/>
            <person name="Munos S."/>
        </authorList>
    </citation>
    <scope>NUCLEOTIDE SEQUENCE</scope>
    <source>
        <tissue evidence="2">Leaves</tissue>
    </source>
</reference>
<dbReference type="InParanoid" id="A0A251USW6"/>
<name>A0A251USW6_HELAN</name>
<evidence type="ECO:0000259" key="1">
    <source>
        <dbReference type="Pfam" id="PF05699"/>
    </source>
</evidence>
<dbReference type="PANTHER" id="PTHR23272:SF190">
    <property type="entry name" value="ZINC FINGER, BED-TYPE-RELATED"/>
    <property type="match status" value="1"/>
</dbReference>
<accession>A0A251USW6</accession>
<protein>
    <submittedName>
        <fullName evidence="2">HAT dimerization domain, ribonuclease H-like superfamily</fullName>
    </submittedName>
    <submittedName>
        <fullName evidence="3">Putative HAT dimerization domain, Ribonuclease H-like domain protein</fullName>
    </submittedName>
</protein>
<dbReference type="EMBL" id="MNCJ02000320">
    <property type="protein sequence ID" value="KAF5807215.1"/>
    <property type="molecule type" value="Genomic_DNA"/>
</dbReference>
<dbReference type="EMBL" id="CM007894">
    <property type="protein sequence ID" value="OTG26194.1"/>
    <property type="molecule type" value="Genomic_DNA"/>
</dbReference>
<dbReference type="InterPro" id="IPR008906">
    <property type="entry name" value="HATC_C_dom"/>
</dbReference>
<proteinExistence type="predicted"/>
<dbReference type="Proteomes" id="UP000215914">
    <property type="component" value="Chromosome 5"/>
</dbReference>
<keyword evidence="4" id="KW-1185">Reference proteome</keyword>
<organism evidence="3 4">
    <name type="scientific">Helianthus annuus</name>
    <name type="common">Common sunflower</name>
    <dbReference type="NCBI Taxonomy" id="4232"/>
    <lineage>
        <taxon>Eukaryota</taxon>
        <taxon>Viridiplantae</taxon>
        <taxon>Streptophyta</taxon>
        <taxon>Embryophyta</taxon>
        <taxon>Tracheophyta</taxon>
        <taxon>Spermatophyta</taxon>
        <taxon>Magnoliopsida</taxon>
        <taxon>eudicotyledons</taxon>
        <taxon>Gunneridae</taxon>
        <taxon>Pentapetalae</taxon>
        <taxon>asterids</taxon>
        <taxon>campanulids</taxon>
        <taxon>Asterales</taxon>
        <taxon>Asteraceae</taxon>
        <taxon>Asteroideae</taxon>
        <taxon>Heliantheae alliance</taxon>
        <taxon>Heliantheae</taxon>
        <taxon>Helianthus</taxon>
    </lineage>
</organism>
<dbReference type="SUPFAM" id="SSF53098">
    <property type="entry name" value="Ribonuclease H-like"/>
    <property type="match status" value="1"/>
</dbReference>
<gene>
    <name evidence="3" type="ORF">HannXRQ_Chr05g0155961</name>
    <name evidence="2" type="ORF">HanXRQr2_Chr05g0231121</name>
</gene>
<dbReference type="Gramene" id="mRNA:HanXRQr2_Chr05g0231121">
    <property type="protein sequence ID" value="CDS:HanXRQr2_Chr05g0231121.1"/>
    <property type="gene ID" value="HanXRQr2_Chr05g0231121"/>
</dbReference>
<sequence length="82" mass="9249">MGSGVVTPNLKCMDPKFDVLKWRSQNCSKFPVLSKMAKDIFGIPITTVASELAFSAGGVYRMTTRALFQRIWWNFLFVEVIG</sequence>
<dbReference type="AlphaFoldDB" id="A0A251USW6"/>
<dbReference type="PANTHER" id="PTHR23272">
    <property type="entry name" value="BED FINGER-RELATED"/>
    <property type="match status" value="1"/>
</dbReference>
<evidence type="ECO:0000313" key="3">
    <source>
        <dbReference type="EMBL" id="OTG26194.1"/>
    </source>
</evidence>